<dbReference type="InterPro" id="IPR001810">
    <property type="entry name" value="F-box_dom"/>
</dbReference>
<dbReference type="EMBL" id="KN822988">
    <property type="protein sequence ID" value="KIO28994.1"/>
    <property type="molecule type" value="Genomic_DNA"/>
</dbReference>
<evidence type="ECO:0000313" key="3">
    <source>
        <dbReference type="Proteomes" id="UP000054248"/>
    </source>
</evidence>
<sequence length="520" mass="58184">MSHQGGLSPLRFTTAPKPRLIRAPHLNNALSRKGSARASVNSRTSGAMHDILAIYEILIHILSYSEKRDLAVAARISRAWSGVALDCLWRKIDSILPLLETLSPIVMTDEHKCNFTGKPSHSSWERFQYYAPRVRCVNHKDYPSHAIKYGAQSRLFAELPTLVGPYRPENEPLLPNVQAIGWTIAEDIALVPRILPFISPSLKALTLEIYASDSEEDGDHVRQFLDGVTASPELELESFNIDKPGIGAKFMKRLLTFLERQQNLKVFGMRCDPYLEPRAAQGMLFPNLPTGLREFGADVEFDDKNEYTALIQTILQRLTNIRVLKLVLTSLGSWDLSDFESLSPFLQNPNLEELTLYVSTAIQLNTSDIHALGKALPHMVRLNIRLHYNARPALIIQVTSLMDLAKAFPDLQSLTAHISCAEIPLAPRPRDAKAELEGSTLSKLRVLDVGRSSLLEKDVARMAEFLASLRLDPLLEIEYDGKGKESEGSVRLWRDVEAMVKLLQRSNSGGKPDPDRTPND</sequence>
<organism evidence="2 3">
    <name type="scientific">Tulasnella calospora MUT 4182</name>
    <dbReference type="NCBI Taxonomy" id="1051891"/>
    <lineage>
        <taxon>Eukaryota</taxon>
        <taxon>Fungi</taxon>
        <taxon>Dikarya</taxon>
        <taxon>Basidiomycota</taxon>
        <taxon>Agaricomycotina</taxon>
        <taxon>Agaricomycetes</taxon>
        <taxon>Cantharellales</taxon>
        <taxon>Tulasnellaceae</taxon>
        <taxon>Tulasnella</taxon>
    </lineage>
</organism>
<keyword evidence="3" id="KW-1185">Reference proteome</keyword>
<dbReference type="STRING" id="1051891.A0A0C3QP30"/>
<dbReference type="SUPFAM" id="SSF81383">
    <property type="entry name" value="F-box domain"/>
    <property type="match status" value="1"/>
</dbReference>
<gene>
    <name evidence="2" type="ORF">M407DRAFT_21896</name>
</gene>
<feature type="domain" description="F-box" evidence="1">
    <location>
        <begin position="56"/>
        <end position="93"/>
    </location>
</feature>
<proteinExistence type="predicted"/>
<dbReference type="OrthoDB" id="3543113at2759"/>
<dbReference type="Proteomes" id="UP000054248">
    <property type="component" value="Unassembled WGS sequence"/>
</dbReference>
<evidence type="ECO:0000313" key="2">
    <source>
        <dbReference type="EMBL" id="KIO28994.1"/>
    </source>
</evidence>
<dbReference type="HOGENOM" id="CLU_021164_5_3_1"/>
<dbReference type="Gene3D" id="1.20.1280.50">
    <property type="match status" value="1"/>
</dbReference>
<dbReference type="SUPFAM" id="SSF52047">
    <property type="entry name" value="RNI-like"/>
    <property type="match status" value="1"/>
</dbReference>
<evidence type="ECO:0000259" key="1">
    <source>
        <dbReference type="Pfam" id="PF12937"/>
    </source>
</evidence>
<reference evidence="2 3" key="1">
    <citation type="submission" date="2014-04" db="EMBL/GenBank/DDBJ databases">
        <authorList>
            <consortium name="DOE Joint Genome Institute"/>
            <person name="Kuo A."/>
            <person name="Girlanda M."/>
            <person name="Perotto S."/>
            <person name="Kohler A."/>
            <person name="Nagy L.G."/>
            <person name="Floudas D."/>
            <person name="Copeland A."/>
            <person name="Barry K.W."/>
            <person name="Cichocki N."/>
            <person name="Veneault-Fourrey C."/>
            <person name="LaButti K."/>
            <person name="Lindquist E.A."/>
            <person name="Lipzen A."/>
            <person name="Lundell T."/>
            <person name="Morin E."/>
            <person name="Murat C."/>
            <person name="Sun H."/>
            <person name="Tunlid A."/>
            <person name="Henrissat B."/>
            <person name="Grigoriev I.V."/>
            <person name="Hibbett D.S."/>
            <person name="Martin F."/>
            <person name="Nordberg H.P."/>
            <person name="Cantor M.N."/>
            <person name="Hua S.X."/>
        </authorList>
    </citation>
    <scope>NUCLEOTIDE SEQUENCE [LARGE SCALE GENOMIC DNA]</scope>
    <source>
        <strain evidence="2 3">MUT 4182</strain>
    </source>
</reference>
<dbReference type="Gene3D" id="3.80.10.10">
    <property type="entry name" value="Ribonuclease Inhibitor"/>
    <property type="match status" value="1"/>
</dbReference>
<dbReference type="AlphaFoldDB" id="A0A0C3QP30"/>
<name>A0A0C3QP30_9AGAM</name>
<dbReference type="InterPro" id="IPR032675">
    <property type="entry name" value="LRR_dom_sf"/>
</dbReference>
<dbReference type="InterPro" id="IPR036047">
    <property type="entry name" value="F-box-like_dom_sf"/>
</dbReference>
<protein>
    <recommendedName>
        <fullName evidence="1">F-box domain-containing protein</fullName>
    </recommendedName>
</protein>
<accession>A0A0C3QP30</accession>
<dbReference type="Pfam" id="PF12937">
    <property type="entry name" value="F-box-like"/>
    <property type="match status" value="1"/>
</dbReference>
<reference evidence="3" key="2">
    <citation type="submission" date="2015-01" db="EMBL/GenBank/DDBJ databases">
        <title>Evolutionary Origins and Diversification of the Mycorrhizal Mutualists.</title>
        <authorList>
            <consortium name="DOE Joint Genome Institute"/>
            <consortium name="Mycorrhizal Genomics Consortium"/>
            <person name="Kohler A."/>
            <person name="Kuo A."/>
            <person name="Nagy L.G."/>
            <person name="Floudas D."/>
            <person name="Copeland A."/>
            <person name="Barry K.W."/>
            <person name="Cichocki N."/>
            <person name="Veneault-Fourrey C."/>
            <person name="LaButti K."/>
            <person name="Lindquist E.A."/>
            <person name="Lipzen A."/>
            <person name="Lundell T."/>
            <person name="Morin E."/>
            <person name="Murat C."/>
            <person name="Riley R."/>
            <person name="Ohm R."/>
            <person name="Sun H."/>
            <person name="Tunlid A."/>
            <person name="Henrissat B."/>
            <person name="Grigoriev I.V."/>
            <person name="Hibbett D.S."/>
            <person name="Martin F."/>
        </authorList>
    </citation>
    <scope>NUCLEOTIDE SEQUENCE [LARGE SCALE GENOMIC DNA]</scope>
    <source>
        <strain evidence="3">MUT 4182</strain>
    </source>
</reference>